<sequence length="278" mass="31869">MTNQLYMTMNDGHKIPVVGLGTWKSEPGDSTYNAVLASINAGYRHIDTARAYDNESDVGRAVNDAGVSREDLFITTKLWNKDQGYQTALEACEKSLARLDCGYIDLYLIHWPLKDLRNDSWRAFIELQEKGICKSIGVSNFTIDNLKELEVKYGVLPAINQVEFHPYHYQKELLEYCKSKNIIIEAYSPLVHAKRMDESRLVAISEELGKTPAQVLIRWAMQRGMVVLPKSVNENRIIENFTVFDFEMSDSIMKRLDDLDERFVTCWDPHNPPPYAPV</sequence>
<organism evidence="5 6">
    <name type="scientific">Marine Group III euryarchaeote CG-Epi6</name>
    <dbReference type="NCBI Taxonomy" id="1889000"/>
    <lineage>
        <taxon>Archaea</taxon>
        <taxon>Methanobacteriati</taxon>
        <taxon>Thermoplasmatota</taxon>
        <taxon>Thermoplasmata</taxon>
        <taxon>Candidatus Thermoprofundales</taxon>
    </lineage>
</organism>
<evidence type="ECO:0000256" key="3">
    <source>
        <dbReference type="ARBA" id="ARBA00023002"/>
    </source>
</evidence>
<dbReference type="InterPro" id="IPR018170">
    <property type="entry name" value="Aldo/ket_reductase_CS"/>
</dbReference>
<dbReference type="InterPro" id="IPR023210">
    <property type="entry name" value="NADP_OxRdtase_dom"/>
</dbReference>
<evidence type="ECO:0000256" key="1">
    <source>
        <dbReference type="ARBA" id="ARBA00007905"/>
    </source>
</evidence>
<dbReference type="PANTHER" id="PTHR43827:SF3">
    <property type="entry name" value="NADP-DEPENDENT OXIDOREDUCTASE DOMAIN-CONTAINING PROTEIN"/>
    <property type="match status" value="1"/>
</dbReference>
<name>A0A1J5TDG4_9ARCH</name>
<evidence type="ECO:0000259" key="4">
    <source>
        <dbReference type="Pfam" id="PF00248"/>
    </source>
</evidence>
<protein>
    <submittedName>
        <fullName evidence="5">Glyoxal reductase</fullName>
    </submittedName>
</protein>
<dbReference type="GO" id="GO:0016616">
    <property type="term" value="F:oxidoreductase activity, acting on the CH-OH group of donors, NAD or NADP as acceptor"/>
    <property type="evidence" value="ECO:0007669"/>
    <property type="project" value="UniProtKB-ARBA"/>
</dbReference>
<comment type="caution">
    <text evidence="5">The sequence shown here is derived from an EMBL/GenBank/DDBJ whole genome shotgun (WGS) entry which is preliminary data.</text>
</comment>
<evidence type="ECO:0000256" key="2">
    <source>
        <dbReference type="ARBA" id="ARBA00022857"/>
    </source>
</evidence>
<dbReference type="PROSITE" id="PS00798">
    <property type="entry name" value="ALDOKETO_REDUCTASE_1"/>
    <property type="match status" value="1"/>
</dbReference>
<dbReference type="PROSITE" id="PS00062">
    <property type="entry name" value="ALDOKETO_REDUCTASE_2"/>
    <property type="match status" value="1"/>
</dbReference>
<evidence type="ECO:0000313" key="6">
    <source>
        <dbReference type="Proteomes" id="UP000183403"/>
    </source>
</evidence>
<keyword evidence="3" id="KW-0560">Oxidoreductase</keyword>
<dbReference type="InterPro" id="IPR036812">
    <property type="entry name" value="NAD(P)_OxRdtase_dom_sf"/>
</dbReference>
<dbReference type="PRINTS" id="PR00069">
    <property type="entry name" value="ALDKETRDTASE"/>
</dbReference>
<dbReference type="PIRSF" id="PIRSF000097">
    <property type="entry name" value="AKR"/>
    <property type="match status" value="1"/>
</dbReference>
<dbReference type="PANTHER" id="PTHR43827">
    <property type="entry name" value="2,5-DIKETO-D-GLUCONIC ACID REDUCTASE"/>
    <property type="match status" value="1"/>
</dbReference>
<feature type="domain" description="NADP-dependent oxidoreductase" evidence="4">
    <location>
        <begin position="18"/>
        <end position="260"/>
    </location>
</feature>
<dbReference type="InterPro" id="IPR020471">
    <property type="entry name" value="AKR"/>
</dbReference>
<accession>A0A1J5TDG4</accession>
<dbReference type="CDD" id="cd19071">
    <property type="entry name" value="AKR_AKR1-5-like"/>
    <property type="match status" value="1"/>
</dbReference>
<reference evidence="5 6" key="1">
    <citation type="submission" date="2016-08" db="EMBL/GenBank/DDBJ databases">
        <title>New Insights into Marine Group III Euryarchaeota, from dark to light.</title>
        <authorList>
            <person name="Haro-Moreno J.M."/>
            <person name="Rodriguez-Valera F."/>
            <person name="Lopez-Garcia P."/>
            <person name="Moreira D."/>
            <person name="Martin-Cuadrado A.B."/>
        </authorList>
    </citation>
    <scope>NUCLEOTIDE SEQUENCE [LARGE SCALE GENOMIC DNA]</scope>
    <source>
        <strain evidence="5">CG-Epi6</strain>
    </source>
</reference>
<evidence type="ECO:0000313" key="5">
    <source>
        <dbReference type="EMBL" id="OIR14373.1"/>
    </source>
</evidence>
<comment type="similarity">
    <text evidence="1">Belongs to the aldo/keto reductase family.</text>
</comment>
<proteinExistence type="inferred from homology"/>
<gene>
    <name evidence="5" type="ORF">BEU03_01735</name>
</gene>
<keyword evidence="2" id="KW-0521">NADP</keyword>
<dbReference type="Proteomes" id="UP000183403">
    <property type="component" value="Unassembled WGS sequence"/>
</dbReference>
<dbReference type="PROSITE" id="PS00063">
    <property type="entry name" value="ALDOKETO_REDUCTASE_3"/>
    <property type="match status" value="1"/>
</dbReference>
<dbReference type="FunFam" id="3.20.20.100:FF:000015">
    <property type="entry name" value="Oxidoreductase, aldo/keto reductase family"/>
    <property type="match status" value="1"/>
</dbReference>
<dbReference type="Gene3D" id="3.20.20.100">
    <property type="entry name" value="NADP-dependent oxidoreductase domain"/>
    <property type="match status" value="1"/>
</dbReference>
<dbReference type="SUPFAM" id="SSF51430">
    <property type="entry name" value="NAD(P)-linked oxidoreductase"/>
    <property type="match status" value="1"/>
</dbReference>
<dbReference type="EMBL" id="MIYV01000004">
    <property type="protein sequence ID" value="OIR14373.1"/>
    <property type="molecule type" value="Genomic_DNA"/>
</dbReference>
<dbReference type="AlphaFoldDB" id="A0A1J5TDG4"/>
<dbReference type="Pfam" id="PF00248">
    <property type="entry name" value="Aldo_ket_red"/>
    <property type="match status" value="1"/>
</dbReference>